<dbReference type="Pfam" id="PF00293">
    <property type="entry name" value="NUDIX"/>
    <property type="match status" value="1"/>
</dbReference>
<evidence type="ECO:0000256" key="2">
    <source>
        <dbReference type="ARBA" id="ARBA00001946"/>
    </source>
</evidence>
<evidence type="ECO:0000313" key="9">
    <source>
        <dbReference type="Proteomes" id="UP000198935"/>
    </source>
</evidence>
<evidence type="ECO:0000256" key="4">
    <source>
        <dbReference type="ARBA" id="ARBA00022801"/>
    </source>
</evidence>
<keyword evidence="6" id="KW-0464">Manganese</keyword>
<dbReference type="PANTHER" id="PTHR12992">
    <property type="entry name" value="NUDIX HYDROLASE"/>
    <property type="match status" value="1"/>
</dbReference>
<keyword evidence="3" id="KW-0479">Metal-binding</keyword>
<keyword evidence="9" id="KW-1185">Reference proteome</keyword>
<keyword evidence="4" id="KW-0378">Hydrolase</keyword>
<proteinExistence type="predicted"/>
<evidence type="ECO:0000256" key="1">
    <source>
        <dbReference type="ARBA" id="ARBA00001936"/>
    </source>
</evidence>
<accession>A0A1H3KC53</accession>
<evidence type="ECO:0000256" key="6">
    <source>
        <dbReference type="ARBA" id="ARBA00023211"/>
    </source>
</evidence>
<evidence type="ECO:0000256" key="3">
    <source>
        <dbReference type="ARBA" id="ARBA00022723"/>
    </source>
</evidence>
<comment type="cofactor">
    <cofactor evidence="1">
        <name>Mn(2+)</name>
        <dbReference type="ChEBI" id="CHEBI:29035"/>
    </cofactor>
</comment>
<dbReference type="Gene3D" id="3.90.79.10">
    <property type="entry name" value="Nucleoside Triphosphate Pyrophosphohydrolase"/>
    <property type="match status" value="1"/>
</dbReference>
<dbReference type="GO" id="GO:0010945">
    <property type="term" value="F:coenzyme A diphosphatase activity"/>
    <property type="evidence" value="ECO:0007669"/>
    <property type="project" value="InterPro"/>
</dbReference>
<protein>
    <submittedName>
        <fullName evidence="8">8-oxo-dGTP pyrophosphatase MutT, NUDIX family</fullName>
    </submittedName>
</protein>
<evidence type="ECO:0000313" key="8">
    <source>
        <dbReference type="EMBL" id="SDY49499.1"/>
    </source>
</evidence>
<dbReference type="InterPro" id="IPR045121">
    <property type="entry name" value="CoAse"/>
</dbReference>
<evidence type="ECO:0000259" key="7">
    <source>
        <dbReference type="PROSITE" id="PS51462"/>
    </source>
</evidence>
<sequence length="210" mass="24673">MNDPTFKNNRWQQHFKKRHAALMDLKDYHQFAILVPLLEINGKLHFVFQIRSDTIRQPGEVCFPGGKVDDSDQSYRHAAVRELAEELGIPEAAVQVIGELDYMITPFRLMLYPFLGILDKNSRFHINENEVKEIFFIPVDEALQLKPKNHYIFLNVEPEKGFPFHLIPNGENYTWRTGTVTEQFYEYNGYIIWGLTARIFTHVLEELKKC</sequence>
<name>A0A1H3KC53_9BACI</name>
<dbReference type="EMBL" id="FNPI01000002">
    <property type="protein sequence ID" value="SDY49499.1"/>
    <property type="molecule type" value="Genomic_DNA"/>
</dbReference>
<evidence type="ECO:0000256" key="5">
    <source>
        <dbReference type="ARBA" id="ARBA00022842"/>
    </source>
</evidence>
<dbReference type="PROSITE" id="PS51462">
    <property type="entry name" value="NUDIX"/>
    <property type="match status" value="1"/>
</dbReference>
<dbReference type="AlphaFoldDB" id="A0A1H3KC53"/>
<dbReference type="InterPro" id="IPR015797">
    <property type="entry name" value="NUDIX_hydrolase-like_dom_sf"/>
</dbReference>
<keyword evidence="5" id="KW-0460">Magnesium</keyword>
<dbReference type="PANTHER" id="PTHR12992:SF11">
    <property type="entry name" value="MITOCHONDRIAL COENZYME A DIPHOSPHATASE NUDT8"/>
    <property type="match status" value="1"/>
</dbReference>
<gene>
    <name evidence="8" type="ORF">SAMN05421736_102103</name>
</gene>
<dbReference type="SUPFAM" id="SSF55811">
    <property type="entry name" value="Nudix"/>
    <property type="match status" value="1"/>
</dbReference>
<reference evidence="9" key="1">
    <citation type="submission" date="2016-10" db="EMBL/GenBank/DDBJ databases">
        <authorList>
            <person name="Varghese N."/>
            <person name="Submissions S."/>
        </authorList>
    </citation>
    <scope>NUCLEOTIDE SEQUENCE [LARGE SCALE GENOMIC DNA]</scope>
    <source>
        <strain evidence="9">SP</strain>
    </source>
</reference>
<dbReference type="Proteomes" id="UP000198935">
    <property type="component" value="Unassembled WGS sequence"/>
</dbReference>
<dbReference type="GO" id="GO:0046872">
    <property type="term" value="F:metal ion binding"/>
    <property type="evidence" value="ECO:0007669"/>
    <property type="project" value="UniProtKB-KW"/>
</dbReference>
<organism evidence="8 9">
    <name type="scientific">Evansella caseinilytica</name>
    <dbReference type="NCBI Taxonomy" id="1503961"/>
    <lineage>
        <taxon>Bacteria</taxon>
        <taxon>Bacillati</taxon>
        <taxon>Bacillota</taxon>
        <taxon>Bacilli</taxon>
        <taxon>Bacillales</taxon>
        <taxon>Bacillaceae</taxon>
        <taxon>Evansella</taxon>
    </lineage>
</organism>
<dbReference type="CDD" id="cd03426">
    <property type="entry name" value="NUDIX_CoAse_Nudt7"/>
    <property type="match status" value="1"/>
</dbReference>
<dbReference type="InterPro" id="IPR000086">
    <property type="entry name" value="NUDIX_hydrolase_dom"/>
</dbReference>
<feature type="domain" description="Nudix hydrolase" evidence="7">
    <location>
        <begin position="27"/>
        <end position="160"/>
    </location>
</feature>
<comment type="cofactor">
    <cofactor evidence="2">
        <name>Mg(2+)</name>
        <dbReference type="ChEBI" id="CHEBI:18420"/>
    </cofactor>
</comment>
<dbReference type="STRING" id="1503961.SAMN05421736_102103"/>